<gene>
    <name evidence="1" type="ORF">KUM34_028085</name>
</gene>
<organism evidence="1 2">
    <name type="scientific">Rhodococcus rhodochrous</name>
    <dbReference type="NCBI Taxonomy" id="1829"/>
    <lineage>
        <taxon>Bacteria</taxon>
        <taxon>Bacillati</taxon>
        <taxon>Actinomycetota</taxon>
        <taxon>Actinomycetes</taxon>
        <taxon>Mycobacteriales</taxon>
        <taxon>Nocardiaceae</taxon>
        <taxon>Rhodococcus</taxon>
    </lineage>
</organism>
<geneLocation type="plasmid" evidence="1 2">
    <name>pGD02.2.1</name>
</geneLocation>
<dbReference type="EMBL" id="CP083975">
    <property type="protein sequence ID" value="UZF48221.1"/>
    <property type="molecule type" value="Genomic_DNA"/>
</dbReference>
<evidence type="ECO:0000313" key="1">
    <source>
        <dbReference type="EMBL" id="UZF48221.1"/>
    </source>
</evidence>
<dbReference type="AlphaFoldDB" id="A0AA46X177"/>
<reference evidence="1 2" key="1">
    <citation type="journal article" date="2021" name="Front. Microbiol.">
        <title>Bacterial Transformation of Aromatic Monomers in Softwood Black Liquor.</title>
        <authorList>
            <person name="Navas L.E."/>
            <person name="Dexter G."/>
            <person name="Liu J."/>
            <person name="Levy-Booth D."/>
            <person name="Cho M."/>
            <person name="Jang S.K."/>
            <person name="Mansfield S.D."/>
            <person name="Renneckar S."/>
            <person name="Mohn W.W."/>
            <person name="Eltis L.D."/>
        </authorList>
    </citation>
    <scope>NUCLEOTIDE SEQUENCE [LARGE SCALE GENOMIC DNA]</scope>
    <source>
        <strain evidence="1 2">GD02</strain>
    </source>
</reference>
<evidence type="ECO:0000313" key="2">
    <source>
        <dbReference type="Proteomes" id="UP001162740"/>
    </source>
</evidence>
<evidence type="ECO:0008006" key="3">
    <source>
        <dbReference type="Google" id="ProtNLM"/>
    </source>
</evidence>
<keyword evidence="1" id="KW-0614">Plasmid</keyword>
<dbReference type="Proteomes" id="UP001162740">
    <property type="component" value="Plasmid pGD02.2.1"/>
</dbReference>
<dbReference type="RefSeq" id="WP_229582173.1">
    <property type="nucleotide sequence ID" value="NZ_CP083975.1"/>
</dbReference>
<proteinExistence type="predicted"/>
<accession>A0AA46X177</accession>
<protein>
    <recommendedName>
        <fullName evidence="3">N-terminal of MaoC-like dehydratase domain-containing protein</fullName>
    </recommendedName>
</protein>
<sequence>MLADEGVLLLPDLHELRERLVGLRFPDGVTAVREHEAWLGHEAMLAPDVDGDHLHPLWPLIVGMRGMGTSVSELCELVGKRPDDAIMFGELEITQVAPLVVETLYTVRGEIRDVVRRTGRRAGVFDVVTFELELCPPSGAVAATVINSFVFVRRT</sequence>
<name>A0AA46X177_RHORH</name>